<evidence type="ECO:0000313" key="3">
    <source>
        <dbReference type="Proteomes" id="UP000823775"/>
    </source>
</evidence>
<accession>A0ABS8WJA8</accession>
<organism evidence="2 3">
    <name type="scientific">Datura stramonium</name>
    <name type="common">Jimsonweed</name>
    <name type="synonym">Common thornapple</name>
    <dbReference type="NCBI Taxonomy" id="4076"/>
    <lineage>
        <taxon>Eukaryota</taxon>
        <taxon>Viridiplantae</taxon>
        <taxon>Streptophyta</taxon>
        <taxon>Embryophyta</taxon>
        <taxon>Tracheophyta</taxon>
        <taxon>Spermatophyta</taxon>
        <taxon>Magnoliopsida</taxon>
        <taxon>eudicotyledons</taxon>
        <taxon>Gunneridae</taxon>
        <taxon>Pentapetalae</taxon>
        <taxon>asterids</taxon>
        <taxon>lamiids</taxon>
        <taxon>Solanales</taxon>
        <taxon>Solanaceae</taxon>
        <taxon>Solanoideae</taxon>
        <taxon>Datureae</taxon>
        <taxon>Datura</taxon>
    </lineage>
</organism>
<feature type="compositionally biased region" description="Polar residues" evidence="1">
    <location>
        <begin position="133"/>
        <end position="146"/>
    </location>
</feature>
<comment type="caution">
    <text evidence="2">The sequence shown here is derived from an EMBL/GenBank/DDBJ whole genome shotgun (WGS) entry which is preliminary data.</text>
</comment>
<proteinExistence type="predicted"/>
<feature type="non-terminal residue" evidence="2">
    <location>
        <position position="1"/>
    </location>
</feature>
<dbReference type="Proteomes" id="UP000823775">
    <property type="component" value="Unassembled WGS sequence"/>
</dbReference>
<feature type="region of interest" description="Disordered" evidence="1">
    <location>
        <begin position="15"/>
        <end position="72"/>
    </location>
</feature>
<feature type="compositionally biased region" description="Basic and acidic residues" evidence="1">
    <location>
        <begin position="49"/>
        <end position="60"/>
    </location>
</feature>
<gene>
    <name evidence="2" type="ORF">HAX54_045135</name>
</gene>
<dbReference type="EMBL" id="JACEIK010006972">
    <property type="protein sequence ID" value="MCE3049547.1"/>
    <property type="molecule type" value="Genomic_DNA"/>
</dbReference>
<feature type="region of interest" description="Disordered" evidence="1">
    <location>
        <begin position="86"/>
        <end position="146"/>
    </location>
</feature>
<name>A0ABS8WJA8_DATST</name>
<evidence type="ECO:0000313" key="2">
    <source>
        <dbReference type="EMBL" id="MCE3049547.1"/>
    </source>
</evidence>
<evidence type="ECO:0000256" key="1">
    <source>
        <dbReference type="SAM" id="MobiDB-lite"/>
    </source>
</evidence>
<feature type="compositionally biased region" description="Polar residues" evidence="1">
    <location>
        <begin position="21"/>
        <end position="36"/>
    </location>
</feature>
<protein>
    <submittedName>
        <fullName evidence="2">Uncharacterized protein</fullName>
    </submittedName>
</protein>
<reference evidence="2 3" key="1">
    <citation type="journal article" date="2021" name="BMC Genomics">
        <title>Datura genome reveals duplications of psychoactive alkaloid biosynthetic genes and high mutation rate following tissue culture.</title>
        <authorList>
            <person name="Rajewski A."/>
            <person name="Carter-House D."/>
            <person name="Stajich J."/>
            <person name="Litt A."/>
        </authorList>
    </citation>
    <scope>NUCLEOTIDE SEQUENCE [LARGE SCALE GENOMIC DNA]</scope>
    <source>
        <strain evidence="2">AR-01</strain>
    </source>
</reference>
<sequence length="146" mass="17011">IVNWEWEVAEDVERQKEKVWSQKQAKQGNQIDTNNMFAVLNGQEEGEREEERQPTEEKQEPNQNEGLGKRTKEVVIWTSKIQGKVELKDNSPNPLSIIVHEGGKNEVPDLLELNERQQQQSQEHEEDEDMEPNINNAIQTRDLSPR</sequence>
<keyword evidence="3" id="KW-1185">Reference proteome</keyword>